<reference evidence="4" key="1">
    <citation type="submission" date="2015-07" db="EMBL/GenBank/DDBJ databases">
        <title>MeaNS - Measles Nucleotide Surveillance Program.</title>
        <authorList>
            <person name="Tran T."/>
            <person name="Druce J."/>
        </authorList>
    </citation>
    <scope>NUCLEOTIDE SEQUENCE</scope>
    <source>
        <strain evidence="4">UCB-OBI-ISO-001</strain>
        <tissue evidence="4">Gonad</tissue>
    </source>
</reference>
<dbReference type="STRING" id="37653.A0A0L8H656"/>
<dbReference type="GO" id="GO:0031593">
    <property type="term" value="F:polyubiquitin modification-dependent protein binding"/>
    <property type="evidence" value="ECO:0007669"/>
    <property type="project" value="TreeGrafter"/>
</dbReference>
<dbReference type="SUPFAM" id="SSF101238">
    <property type="entry name" value="XPC-binding domain"/>
    <property type="match status" value="1"/>
</dbReference>
<dbReference type="NCBIfam" id="TIGR00601">
    <property type="entry name" value="rad23"/>
    <property type="match status" value="1"/>
</dbReference>
<dbReference type="SMART" id="SM00165">
    <property type="entry name" value="UBA"/>
    <property type="match status" value="1"/>
</dbReference>
<dbReference type="CDD" id="cd01805">
    <property type="entry name" value="Ubl_Rad23"/>
    <property type="match status" value="1"/>
</dbReference>
<dbReference type="Gene3D" id="1.10.8.10">
    <property type="entry name" value="DNA helicase RuvA subunit, C-terminal domain"/>
    <property type="match status" value="1"/>
</dbReference>
<evidence type="ECO:0000313" key="4">
    <source>
        <dbReference type="EMBL" id="KOF84771.1"/>
    </source>
</evidence>
<dbReference type="PROSITE" id="PS50030">
    <property type="entry name" value="UBA"/>
    <property type="match status" value="1"/>
</dbReference>
<accession>A0A0L8H656</accession>
<dbReference type="Gene3D" id="1.10.10.540">
    <property type="entry name" value="XPC-binding domain"/>
    <property type="match status" value="1"/>
</dbReference>
<dbReference type="GO" id="GO:0005829">
    <property type="term" value="C:cytosol"/>
    <property type="evidence" value="ECO:0007669"/>
    <property type="project" value="TreeGrafter"/>
</dbReference>
<feature type="compositionally biased region" description="Polar residues" evidence="1">
    <location>
        <begin position="137"/>
        <end position="149"/>
    </location>
</feature>
<dbReference type="GO" id="GO:0043130">
    <property type="term" value="F:ubiquitin binding"/>
    <property type="evidence" value="ECO:0007669"/>
    <property type="project" value="TreeGrafter"/>
</dbReference>
<feature type="compositionally biased region" description="Polar residues" evidence="1">
    <location>
        <begin position="85"/>
        <end position="108"/>
    </location>
</feature>
<dbReference type="GO" id="GO:0043161">
    <property type="term" value="P:proteasome-mediated ubiquitin-dependent protein catabolic process"/>
    <property type="evidence" value="ECO:0007669"/>
    <property type="project" value="InterPro"/>
</dbReference>
<dbReference type="SMART" id="SM00213">
    <property type="entry name" value="UBQ"/>
    <property type="match status" value="1"/>
</dbReference>
<dbReference type="PANTHER" id="PTHR10621:SF0">
    <property type="entry name" value="UV EXCISION REPAIR PROTEIN RAD23"/>
    <property type="match status" value="1"/>
</dbReference>
<feature type="domain" description="Ubiquitin-like" evidence="3">
    <location>
        <begin position="1"/>
        <end position="78"/>
    </location>
</feature>
<dbReference type="InterPro" id="IPR029071">
    <property type="entry name" value="Ubiquitin-like_domsf"/>
</dbReference>
<dbReference type="InterPro" id="IPR009060">
    <property type="entry name" value="UBA-like_sf"/>
</dbReference>
<evidence type="ECO:0000256" key="1">
    <source>
        <dbReference type="SAM" id="MobiDB-lite"/>
    </source>
</evidence>
<proteinExistence type="predicted"/>
<gene>
    <name evidence="4" type="ORF">OCBIM_22021444mg</name>
</gene>
<dbReference type="SUPFAM" id="SSF54236">
    <property type="entry name" value="Ubiquitin-like"/>
    <property type="match status" value="1"/>
</dbReference>
<feature type="compositionally biased region" description="Low complexity" evidence="1">
    <location>
        <begin position="109"/>
        <end position="130"/>
    </location>
</feature>
<dbReference type="Gene3D" id="3.10.20.90">
    <property type="entry name" value="Phosphatidylinositol 3-kinase Catalytic Subunit, Chain A, domain 1"/>
    <property type="match status" value="1"/>
</dbReference>
<dbReference type="Pfam" id="PF00627">
    <property type="entry name" value="UBA"/>
    <property type="match status" value="1"/>
</dbReference>
<evidence type="ECO:0000259" key="2">
    <source>
        <dbReference type="PROSITE" id="PS50030"/>
    </source>
</evidence>
<feature type="domain" description="UBA" evidence="2">
    <location>
        <begin position="188"/>
        <end position="228"/>
    </location>
</feature>
<dbReference type="FunFam" id="3.10.20.90:FF:000254">
    <property type="entry name" value="UV excision repair protein Rad23"/>
    <property type="match status" value="1"/>
</dbReference>
<feature type="region of interest" description="Disordered" evidence="1">
    <location>
        <begin position="80"/>
        <end position="155"/>
    </location>
</feature>
<dbReference type="PANTHER" id="PTHR10621">
    <property type="entry name" value="UV EXCISION REPAIR PROTEIN RAD23"/>
    <property type="match status" value="1"/>
</dbReference>
<dbReference type="GO" id="GO:0070628">
    <property type="term" value="F:proteasome binding"/>
    <property type="evidence" value="ECO:0007669"/>
    <property type="project" value="TreeGrafter"/>
</dbReference>
<dbReference type="FunFam" id="1.10.8.10:FF:000003">
    <property type="entry name" value="UV excision repair protein RAD23 homolog"/>
    <property type="match status" value="1"/>
</dbReference>
<evidence type="ECO:0008006" key="5">
    <source>
        <dbReference type="Google" id="ProtNLM"/>
    </source>
</evidence>
<dbReference type="OrthoDB" id="419317at2759"/>
<dbReference type="GO" id="GO:0006289">
    <property type="term" value="P:nucleotide-excision repair"/>
    <property type="evidence" value="ECO:0007669"/>
    <property type="project" value="InterPro"/>
</dbReference>
<dbReference type="InterPro" id="IPR004806">
    <property type="entry name" value="Rad23"/>
</dbReference>
<name>A0A0L8H656_OCTBM</name>
<dbReference type="InterPro" id="IPR015360">
    <property type="entry name" value="XPC-bd"/>
</dbReference>
<dbReference type="AlphaFoldDB" id="A0A0L8H656"/>
<dbReference type="GO" id="GO:0005654">
    <property type="term" value="C:nucleoplasm"/>
    <property type="evidence" value="ECO:0007669"/>
    <property type="project" value="TreeGrafter"/>
</dbReference>
<dbReference type="SUPFAM" id="SSF46934">
    <property type="entry name" value="UBA-like"/>
    <property type="match status" value="1"/>
</dbReference>
<feature type="compositionally biased region" description="Polar residues" evidence="1">
    <location>
        <begin position="245"/>
        <end position="268"/>
    </location>
</feature>
<sequence>MLITLRTLQQHMFKVEIDVNSTVKQLKKKVEEDKGKDYPAAAQKLIYSGKILEDEKKIVDYDIEESKFVVLMVTKSKPQLAKVSEGSTSQGETASAASSEKSVPATTQGASATPTSDSGSSQSSKGSQGSEADKSTADANPESQATEITSDSDDISTLATETATALAAAIDEPLSVLQSAESALVTGQDYENMVLEIMKLGFDREQVERALRVNFNNPDRAVEYLYNGGSAQDVEPGIMEEALSGSETNVTSSSTPLQSATTPSSSDNPLDFLRNQLQFQQMRRVIQRNPHVLPAILQQIGTTNPPLLQVSVHTSVFHQLMYLV</sequence>
<dbReference type="InterPro" id="IPR000626">
    <property type="entry name" value="Ubiquitin-like_dom"/>
</dbReference>
<dbReference type="InterPro" id="IPR036353">
    <property type="entry name" value="XPC-bd_sf"/>
</dbReference>
<dbReference type="PROSITE" id="PS50053">
    <property type="entry name" value="UBIQUITIN_2"/>
    <property type="match status" value="1"/>
</dbReference>
<protein>
    <recommendedName>
        <fullName evidence="5">UV excision repair protein RAD23</fullName>
    </recommendedName>
</protein>
<organism evidence="4">
    <name type="scientific">Octopus bimaculoides</name>
    <name type="common">California two-spotted octopus</name>
    <dbReference type="NCBI Taxonomy" id="37653"/>
    <lineage>
        <taxon>Eukaryota</taxon>
        <taxon>Metazoa</taxon>
        <taxon>Spiralia</taxon>
        <taxon>Lophotrochozoa</taxon>
        <taxon>Mollusca</taxon>
        <taxon>Cephalopoda</taxon>
        <taxon>Coleoidea</taxon>
        <taxon>Octopodiformes</taxon>
        <taxon>Octopoda</taxon>
        <taxon>Incirrata</taxon>
        <taxon>Octopodidae</taxon>
        <taxon>Octopus</taxon>
    </lineage>
</organism>
<dbReference type="GO" id="GO:0003684">
    <property type="term" value="F:damaged DNA binding"/>
    <property type="evidence" value="ECO:0007669"/>
    <property type="project" value="InterPro"/>
</dbReference>
<dbReference type="InterPro" id="IPR015940">
    <property type="entry name" value="UBA"/>
</dbReference>
<evidence type="ECO:0000259" key="3">
    <source>
        <dbReference type="PROSITE" id="PS50053"/>
    </source>
</evidence>
<dbReference type="Pfam" id="PF09280">
    <property type="entry name" value="XPC-binding"/>
    <property type="match status" value="1"/>
</dbReference>
<feature type="region of interest" description="Disordered" evidence="1">
    <location>
        <begin position="245"/>
        <end position="269"/>
    </location>
</feature>
<dbReference type="Pfam" id="PF00240">
    <property type="entry name" value="ubiquitin"/>
    <property type="match status" value="1"/>
</dbReference>
<dbReference type="EMBL" id="KQ419049">
    <property type="protein sequence ID" value="KOF84771.1"/>
    <property type="molecule type" value="Genomic_DNA"/>
</dbReference>